<dbReference type="PANTHER" id="PTHR12460:SF0">
    <property type="entry name" value="CID DOMAIN-CONTAINING PROTEIN-RELATED"/>
    <property type="match status" value="1"/>
</dbReference>
<protein>
    <submittedName>
        <fullName evidence="3">Uncharacterized protein</fullName>
    </submittedName>
</protein>
<reference evidence="3 4" key="1">
    <citation type="submission" date="2019-01" db="EMBL/GenBank/DDBJ databases">
        <authorList>
            <consortium name="Pathogen Informatics"/>
        </authorList>
    </citation>
    <scope>NUCLEOTIDE SEQUENCE [LARGE SCALE GENOMIC DNA]</scope>
    <source>
        <strain evidence="3 4">NCTC10179</strain>
    </source>
</reference>
<feature type="compositionally biased region" description="Pro residues" evidence="1">
    <location>
        <begin position="40"/>
        <end position="80"/>
    </location>
</feature>
<feature type="compositionally biased region" description="Polar residues" evidence="1">
    <location>
        <begin position="421"/>
        <end position="451"/>
    </location>
</feature>
<dbReference type="KEGG" id="mcou:NCTC10179_00266"/>
<proteinExistence type="predicted"/>
<feature type="compositionally biased region" description="Low complexity" evidence="1">
    <location>
        <begin position="81"/>
        <end position="93"/>
    </location>
</feature>
<feature type="compositionally biased region" description="Basic and acidic residues" evidence="1">
    <location>
        <begin position="354"/>
        <end position="366"/>
    </location>
</feature>
<feature type="compositionally biased region" description="Basic and acidic residues" evidence="1">
    <location>
        <begin position="28"/>
        <end position="39"/>
    </location>
</feature>
<keyword evidence="2" id="KW-0732">Signal</keyword>
<keyword evidence="4" id="KW-1185">Reference proteome</keyword>
<dbReference type="GO" id="GO:0031124">
    <property type="term" value="P:mRNA 3'-end processing"/>
    <property type="evidence" value="ECO:0007669"/>
    <property type="project" value="TreeGrafter"/>
</dbReference>
<feature type="chain" id="PRO_5019116901" evidence="2">
    <location>
        <begin position="22"/>
        <end position="677"/>
    </location>
</feature>
<dbReference type="AlphaFoldDB" id="A0A449B668"/>
<gene>
    <name evidence="3" type="ORF">NCTC10179_00266</name>
</gene>
<dbReference type="Proteomes" id="UP000289497">
    <property type="component" value="Chromosome"/>
</dbReference>
<dbReference type="PROSITE" id="PS51257">
    <property type="entry name" value="PROKAR_LIPOPROTEIN"/>
    <property type="match status" value="1"/>
</dbReference>
<evidence type="ECO:0000313" key="3">
    <source>
        <dbReference type="EMBL" id="VEU76101.1"/>
    </source>
</evidence>
<dbReference type="GO" id="GO:0000993">
    <property type="term" value="F:RNA polymerase II complex binding"/>
    <property type="evidence" value="ECO:0007669"/>
    <property type="project" value="TreeGrafter"/>
</dbReference>
<feature type="region of interest" description="Disordered" evidence="1">
    <location>
        <begin position="354"/>
        <end position="559"/>
    </location>
</feature>
<name>A0A449B668_9BACT</name>
<feature type="compositionally biased region" description="Low complexity" evidence="1">
    <location>
        <begin position="374"/>
        <end position="386"/>
    </location>
</feature>
<sequence length="677" mass="72365">MKKSKLLKSLFIMPVSIVAIAASAACAKEPEKPAPEPKPEPATPTPSTPTPSTPTPSTPTPSTPTPSTPTEPTTPAPTNPTTPGTDNGGTTNAQPGNGEGTSAEKDQEKSIKLLEIVSLDNLKAELEFSRKRNYSTIRLRKLDDSGVLKSGGKSPKELVRLKEGTDLTKVGFSRQENNDPTRAYDYLDATILEDGNLEVSFTYDGKNVTQVIKLDGTEENSSTTQDEPKDAPVAAVPSTSTTVREDITKLSLYKEMYTKEVYDKFFADLKAKKDTFVNKDYTEEQFSADVSLLEKYYSQVLKLKEVLKANSDDTKVLEYVDSQRTVDNVIYSYLEGVSKIKVLEINSLAKKLSQENNDKVNEKESAPDTDNQETGDATATGGEATDNSQDGGSGSAATSDSSGAGTSTTGAQPGTDDSAGQPANTESTEKPSSPAENNDSETSNNASENDASSTGFTTGNSNTPTGDSSTGTVDGTSTENVEGNSSPTTSPSNSDSVDTSNSSESSNTTTSPSSTESTEAEASPRTATPPAEETPNPAASTAPTEATTSEASDQYPKETEKYKVITTRNLEELNAYLDTKPKKNNIKFMQYYGRLSDENLKGFGFPGYTDGAVNKIIVLKTEYFNTIQLVNDKGVHSGSGISKDKYIKALYNRENGILTLEVLKTDNTTETLTIKLV</sequence>
<feature type="region of interest" description="Disordered" evidence="1">
    <location>
        <begin position="25"/>
        <end position="107"/>
    </location>
</feature>
<dbReference type="RefSeq" id="WP_051616934.1">
    <property type="nucleotide sequence ID" value="NZ_LR215039.1"/>
</dbReference>
<evidence type="ECO:0000256" key="2">
    <source>
        <dbReference type="SAM" id="SignalP"/>
    </source>
</evidence>
<evidence type="ECO:0000256" key="1">
    <source>
        <dbReference type="SAM" id="MobiDB-lite"/>
    </source>
</evidence>
<organism evidence="3 4">
    <name type="scientific">Mycoplasmopsis columboralis</name>
    <dbReference type="NCBI Taxonomy" id="171282"/>
    <lineage>
        <taxon>Bacteria</taxon>
        <taxon>Bacillati</taxon>
        <taxon>Mycoplasmatota</taxon>
        <taxon>Mycoplasmoidales</taxon>
        <taxon>Metamycoplasmataceae</taxon>
        <taxon>Mycoplasmopsis</taxon>
    </lineage>
</organism>
<feature type="compositionally biased region" description="Low complexity" evidence="1">
    <location>
        <begin position="452"/>
        <end position="552"/>
    </location>
</feature>
<feature type="compositionally biased region" description="Low complexity" evidence="1">
    <location>
        <begin position="395"/>
        <end position="411"/>
    </location>
</feature>
<evidence type="ECO:0000313" key="4">
    <source>
        <dbReference type="Proteomes" id="UP000289497"/>
    </source>
</evidence>
<dbReference type="EMBL" id="LR215039">
    <property type="protein sequence ID" value="VEU76101.1"/>
    <property type="molecule type" value="Genomic_DNA"/>
</dbReference>
<feature type="signal peptide" evidence="2">
    <location>
        <begin position="1"/>
        <end position="21"/>
    </location>
</feature>
<dbReference type="PANTHER" id="PTHR12460">
    <property type="entry name" value="CYCLIN-DEPENDENT KINASE INHIBITOR-RELATED PROTEIN"/>
    <property type="match status" value="1"/>
</dbReference>
<accession>A0A449B668</accession>